<feature type="transmembrane region" description="Helical" evidence="1">
    <location>
        <begin position="66"/>
        <end position="85"/>
    </location>
</feature>
<keyword evidence="1" id="KW-0472">Membrane</keyword>
<dbReference type="NCBIfam" id="NF041646">
    <property type="entry name" value="VC0807_fam"/>
    <property type="match status" value="1"/>
</dbReference>
<proteinExistence type="predicted"/>
<dbReference type="AlphaFoldDB" id="A0A485KWH5"/>
<feature type="transmembrane region" description="Helical" evidence="1">
    <location>
        <begin position="97"/>
        <end position="122"/>
    </location>
</feature>
<organism evidence="3 4">
    <name type="scientific">Aphanomyces stellatus</name>
    <dbReference type="NCBI Taxonomy" id="120398"/>
    <lineage>
        <taxon>Eukaryota</taxon>
        <taxon>Sar</taxon>
        <taxon>Stramenopiles</taxon>
        <taxon>Oomycota</taxon>
        <taxon>Saprolegniomycetes</taxon>
        <taxon>Saprolegniales</taxon>
        <taxon>Verrucalvaceae</taxon>
        <taxon>Aphanomyces</taxon>
    </lineage>
</organism>
<protein>
    <submittedName>
        <fullName evidence="3">Aste57867_12791 protein</fullName>
    </submittedName>
</protein>
<keyword evidence="4" id="KW-1185">Reference proteome</keyword>
<feature type="transmembrane region" description="Helical" evidence="1">
    <location>
        <begin position="178"/>
        <end position="200"/>
    </location>
</feature>
<evidence type="ECO:0000313" key="2">
    <source>
        <dbReference type="EMBL" id="KAF0696450.1"/>
    </source>
</evidence>
<reference evidence="2" key="2">
    <citation type="submission" date="2019-06" db="EMBL/GenBank/DDBJ databases">
        <title>Genomics analysis of Aphanomyces spp. identifies a new class of oomycete effector associated with host adaptation.</title>
        <authorList>
            <person name="Gaulin E."/>
        </authorList>
    </citation>
    <scope>NUCLEOTIDE SEQUENCE</scope>
    <source>
        <strain evidence="2">CBS 578.67</strain>
    </source>
</reference>
<accession>A0A485KWH5</accession>
<name>A0A485KWH5_9STRA</name>
<feature type="transmembrane region" description="Helical" evidence="1">
    <location>
        <begin position="149"/>
        <end position="172"/>
    </location>
</feature>
<sequence>MSETKLLLMGFVRGLALILAINVAFPLLILKILMPYMATVYALLLSGIPSMVDTIYHLAKERRLDIVSSIAVISIAASVVTTFLSQDVRISMVQGSFFTGLLGLAYLWSIYMMAENLLFYYYRQFQGPEKKEYLDRLSAHSRARSSSNFMCNVWGFSLVLEAVAKVVMVYTIPIETMIYVSQVLGWGIYIGLSLWSIWYVRHLNHQYGEPIIDDLDDVDLKLEIGHDSMSCRPISSPFCQPLDAHTCSMTVEEAA</sequence>
<reference evidence="3 4" key="1">
    <citation type="submission" date="2019-03" db="EMBL/GenBank/DDBJ databases">
        <authorList>
            <person name="Gaulin E."/>
            <person name="Dumas B."/>
        </authorList>
    </citation>
    <scope>NUCLEOTIDE SEQUENCE [LARGE SCALE GENOMIC DNA]</scope>
    <source>
        <strain evidence="3">CBS 568.67</strain>
    </source>
</reference>
<dbReference type="EMBL" id="VJMH01005396">
    <property type="protein sequence ID" value="KAF0696450.1"/>
    <property type="molecule type" value="Genomic_DNA"/>
</dbReference>
<feature type="transmembrane region" description="Helical" evidence="1">
    <location>
        <begin position="40"/>
        <end position="59"/>
    </location>
</feature>
<evidence type="ECO:0000313" key="3">
    <source>
        <dbReference type="EMBL" id="VFT89640.1"/>
    </source>
</evidence>
<evidence type="ECO:0000313" key="4">
    <source>
        <dbReference type="Proteomes" id="UP000332933"/>
    </source>
</evidence>
<dbReference type="OrthoDB" id="9996464at2759"/>
<evidence type="ECO:0000256" key="1">
    <source>
        <dbReference type="SAM" id="Phobius"/>
    </source>
</evidence>
<dbReference type="EMBL" id="CAADRA010005417">
    <property type="protein sequence ID" value="VFT89640.1"/>
    <property type="molecule type" value="Genomic_DNA"/>
</dbReference>
<dbReference type="Proteomes" id="UP000332933">
    <property type="component" value="Unassembled WGS sequence"/>
</dbReference>
<keyword evidence="1" id="KW-1133">Transmembrane helix</keyword>
<gene>
    <name evidence="3" type="primary">Aste57867_12791</name>
    <name evidence="2" type="ORF">As57867_012743</name>
    <name evidence="3" type="ORF">ASTE57867_12791</name>
</gene>
<feature type="transmembrane region" description="Helical" evidence="1">
    <location>
        <begin position="12"/>
        <end position="34"/>
    </location>
</feature>
<keyword evidence="1" id="KW-0812">Transmembrane</keyword>